<gene>
    <name evidence="2" type="ORF">CPA45_16740</name>
</gene>
<dbReference type="RefSeq" id="WP_096653469.1">
    <property type="nucleotide sequence ID" value="NZ_NWUX01000018.1"/>
</dbReference>
<evidence type="ECO:0000259" key="1">
    <source>
        <dbReference type="Pfam" id="PF13503"/>
    </source>
</evidence>
<dbReference type="Pfam" id="PF13503">
    <property type="entry name" value="DUF4123"/>
    <property type="match status" value="1"/>
</dbReference>
<reference evidence="3" key="1">
    <citation type="submission" date="2017-09" db="EMBL/GenBank/DDBJ databases">
        <authorList>
            <person name="Cho G.-S."/>
            <person name="Oguntoyinbo F.A."/>
            <person name="Cnockaert M."/>
            <person name="Kabisch J."/>
            <person name="Neve H."/>
            <person name="Bockelmann W."/>
            <person name="Wenning M."/>
            <person name="Franz C.M."/>
            <person name="Vandamme P."/>
        </authorList>
    </citation>
    <scope>NUCLEOTIDE SEQUENCE [LARGE SCALE GENOMIC DNA]</scope>
    <source>
        <strain evidence="3">MBT G8648</strain>
    </source>
</reference>
<dbReference type="AlphaFoldDB" id="A0A2A4HJ97"/>
<dbReference type="InterPro" id="IPR025391">
    <property type="entry name" value="DUF4123"/>
</dbReference>
<evidence type="ECO:0000313" key="3">
    <source>
        <dbReference type="Proteomes" id="UP000218677"/>
    </source>
</evidence>
<keyword evidence="3" id="KW-1185">Reference proteome</keyword>
<name>A0A2A4HJ97_9GAMM</name>
<dbReference type="EMBL" id="NWUX01000018">
    <property type="protein sequence ID" value="PCF94517.1"/>
    <property type="molecule type" value="Genomic_DNA"/>
</dbReference>
<organism evidence="2 3">
    <name type="scientific">Vreelandella nigrificans</name>
    <dbReference type="NCBI Taxonomy" id="2042704"/>
    <lineage>
        <taxon>Bacteria</taxon>
        <taxon>Pseudomonadati</taxon>
        <taxon>Pseudomonadota</taxon>
        <taxon>Gammaproteobacteria</taxon>
        <taxon>Oceanospirillales</taxon>
        <taxon>Halomonadaceae</taxon>
        <taxon>Vreelandella</taxon>
    </lineage>
</organism>
<dbReference type="Proteomes" id="UP000218677">
    <property type="component" value="Unassembled WGS sequence"/>
</dbReference>
<accession>A0A2A4HJ97</accession>
<proteinExistence type="predicted"/>
<comment type="caution">
    <text evidence="2">The sequence shown here is derived from an EMBL/GenBank/DDBJ whole genome shotgun (WGS) entry which is preliminary data.</text>
</comment>
<dbReference type="OrthoDB" id="6353266at2"/>
<sequence length="297" mass="34075">MEVRQAVSLPLQAGNGQECYLVLDGLKLEPLEKWLYEHAETPVYEPIYLDTPLEGCRSISPCLVKLQDNDPLWKIFLQEGAESQWGWVFISSAPFDELLQHLRWLLFVEHPQEGEKVLRVGSPDVMKCLLSVECSPSTSELLGLFDAVWLPINEHGVVRWYQVNNEHSELAQRKERFPLQQMHLDALSPIAWQRFAQELAKHLDTFFADSPLLREQETSINAAKKIISITRELGFTGRRAHYYMANILGTYGEKALDEQSMPDIALELLRPDHRAPMERLKAAAEASQRRLNMEAQL</sequence>
<feature type="domain" description="DUF4123" evidence="1">
    <location>
        <begin position="19"/>
        <end position="136"/>
    </location>
</feature>
<evidence type="ECO:0000313" key="2">
    <source>
        <dbReference type="EMBL" id="PCF94517.1"/>
    </source>
</evidence>
<protein>
    <recommendedName>
        <fullName evidence="1">DUF4123 domain-containing protein</fullName>
    </recommendedName>
</protein>